<sequence>VQIPGPVDHHLLLQTPPLHTKLNPVLKIPLLQVWMIRSSLVHLVCLRIQLQRVSLGPHLILPPQLQPHLSIRIPPLPVPRGTQHQSCAPPQSWLVLGQHQYHTQLCQDPVGWATLPPG</sequence>
<evidence type="ECO:0000313" key="1">
    <source>
        <dbReference type="EMBL" id="KAJ1208555.1"/>
    </source>
</evidence>
<keyword evidence="2" id="KW-1185">Reference proteome</keyword>
<protein>
    <submittedName>
        <fullName evidence="1">Uncharacterized protein</fullName>
    </submittedName>
</protein>
<dbReference type="Proteomes" id="UP001066276">
    <property type="component" value="Chromosome 1_2"/>
</dbReference>
<organism evidence="1 2">
    <name type="scientific">Pleurodeles waltl</name>
    <name type="common">Iberian ribbed newt</name>
    <dbReference type="NCBI Taxonomy" id="8319"/>
    <lineage>
        <taxon>Eukaryota</taxon>
        <taxon>Metazoa</taxon>
        <taxon>Chordata</taxon>
        <taxon>Craniata</taxon>
        <taxon>Vertebrata</taxon>
        <taxon>Euteleostomi</taxon>
        <taxon>Amphibia</taxon>
        <taxon>Batrachia</taxon>
        <taxon>Caudata</taxon>
        <taxon>Salamandroidea</taxon>
        <taxon>Salamandridae</taxon>
        <taxon>Pleurodelinae</taxon>
        <taxon>Pleurodeles</taxon>
    </lineage>
</organism>
<accession>A0AAV7W6P3</accession>
<feature type="non-terminal residue" evidence="1">
    <location>
        <position position="118"/>
    </location>
</feature>
<dbReference type="EMBL" id="JANPWB010000002">
    <property type="protein sequence ID" value="KAJ1208555.1"/>
    <property type="molecule type" value="Genomic_DNA"/>
</dbReference>
<name>A0AAV7W6P3_PLEWA</name>
<gene>
    <name evidence="1" type="ORF">NDU88_003939</name>
</gene>
<reference evidence="1" key="1">
    <citation type="journal article" date="2022" name="bioRxiv">
        <title>Sequencing and chromosome-scale assembly of the giantPleurodeles waltlgenome.</title>
        <authorList>
            <person name="Brown T."/>
            <person name="Elewa A."/>
            <person name="Iarovenko S."/>
            <person name="Subramanian E."/>
            <person name="Araus A.J."/>
            <person name="Petzold A."/>
            <person name="Susuki M."/>
            <person name="Suzuki K.-i.T."/>
            <person name="Hayashi T."/>
            <person name="Toyoda A."/>
            <person name="Oliveira C."/>
            <person name="Osipova E."/>
            <person name="Leigh N.D."/>
            <person name="Simon A."/>
            <person name="Yun M.H."/>
        </authorList>
    </citation>
    <scope>NUCLEOTIDE SEQUENCE</scope>
    <source>
        <strain evidence="1">20211129_DDA</strain>
        <tissue evidence="1">Liver</tissue>
    </source>
</reference>
<proteinExistence type="predicted"/>
<dbReference type="AlphaFoldDB" id="A0AAV7W6P3"/>
<comment type="caution">
    <text evidence="1">The sequence shown here is derived from an EMBL/GenBank/DDBJ whole genome shotgun (WGS) entry which is preliminary data.</text>
</comment>
<evidence type="ECO:0000313" key="2">
    <source>
        <dbReference type="Proteomes" id="UP001066276"/>
    </source>
</evidence>
<feature type="non-terminal residue" evidence="1">
    <location>
        <position position="1"/>
    </location>
</feature>